<feature type="domain" description="DUF7574" evidence="1">
    <location>
        <begin position="15"/>
        <end position="82"/>
    </location>
</feature>
<evidence type="ECO:0000313" key="2">
    <source>
        <dbReference type="EMBL" id="ROR95461.1"/>
    </source>
</evidence>
<dbReference type="AlphaFoldDB" id="A0A3N2D6P6"/>
<comment type="caution">
    <text evidence="2">The sequence shown here is derived from an EMBL/GenBank/DDBJ whole genome shotgun (WGS) entry which is preliminary data.</text>
</comment>
<dbReference type="EMBL" id="RKHQ01000001">
    <property type="protein sequence ID" value="ROR95461.1"/>
    <property type="molecule type" value="Genomic_DNA"/>
</dbReference>
<proteinExistence type="predicted"/>
<protein>
    <recommendedName>
        <fullName evidence="1">DUF7574 domain-containing protein</fullName>
    </recommendedName>
</protein>
<dbReference type="OrthoDB" id="4578697at2"/>
<evidence type="ECO:0000313" key="4">
    <source>
        <dbReference type="Proteomes" id="UP000275356"/>
    </source>
</evidence>
<sequence>MTEENPHIRSDRFRWIDSIDWDEESYQFNMTDAWLDTETGDVLVADDSGCSCPTPFEDTRLNDTTKIAHLKDLDAHVADRMEIEWSRAHPGQAGRVDRHQHFRASVEQALRGGE</sequence>
<dbReference type="RefSeq" id="WP_123737785.1">
    <property type="nucleotide sequence ID" value="NZ_RKHQ01000001.1"/>
</dbReference>
<evidence type="ECO:0000259" key="1">
    <source>
        <dbReference type="Pfam" id="PF24459"/>
    </source>
</evidence>
<keyword evidence="4" id="KW-1185">Reference proteome</keyword>
<gene>
    <name evidence="2" type="ORF">EDD28_0014</name>
    <name evidence="3" type="ORF">EDD28_0102</name>
</gene>
<dbReference type="InterPro" id="IPR055996">
    <property type="entry name" value="DUF7574"/>
</dbReference>
<reference evidence="2 4" key="1">
    <citation type="submission" date="2018-11" db="EMBL/GenBank/DDBJ databases">
        <title>Sequencing the genomes of 1000 actinobacteria strains.</title>
        <authorList>
            <person name="Klenk H.-P."/>
        </authorList>
    </citation>
    <scope>NUCLEOTIDE SEQUENCE [LARGE SCALE GENOMIC DNA]</scope>
    <source>
        <strain evidence="2 4">DSM 13521</strain>
    </source>
</reference>
<organism evidence="2 4">
    <name type="scientific">Salana multivorans</name>
    <dbReference type="NCBI Taxonomy" id="120377"/>
    <lineage>
        <taxon>Bacteria</taxon>
        <taxon>Bacillati</taxon>
        <taxon>Actinomycetota</taxon>
        <taxon>Actinomycetes</taxon>
        <taxon>Micrococcales</taxon>
        <taxon>Beutenbergiaceae</taxon>
        <taxon>Salana</taxon>
    </lineage>
</organism>
<name>A0A3N2D6P6_9MICO</name>
<dbReference type="Pfam" id="PF24459">
    <property type="entry name" value="DUF7574"/>
    <property type="match status" value="1"/>
</dbReference>
<dbReference type="EMBL" id="RKHQ01000001">
    <property type="protein sequence ID" value="ROR95545.1"/>
    <property type="molecule type" value="Genomic_DNA"/>
</dbReference>
<evidence type="ECO:0000313" key="3">
    <source>
        <dbReference type="EMBL" id="ROR95545.1"/>
    </source>
</evidence>
<dbReference type="Proteomes" id="UP000275356">
    <property type="component" value="Unassembled WGS sequence"/>
</dbReference>
<accession>A0A3N2D6P6</accession>